<accession>A0ABQ1S4Q9</accession>
<dbReference type="RefSeq" id="WP_188438145.1">
    <property type="nucleotide sequence ID" value="NZ_BMCM01000008.1"/>
</dbReference>
<dbReference type="PANTHER" id="PTHR30535">
    <property type="entry name" value="VITAMIN B12-BINDING PROTEIN"/>
    <property type="match status" value="1"/>
</dbReference>
<dbReference type="InterPro" id="IPR002491">
    <property type="entry name" value="ABC_transptr_periplasmic_BD"/>
</dbReference>
<comment type="similarity">
    <text evidence="1">Belongs to the bacterial solute-binding protein 8 family.</text>
</comment>
<reference evidence="5" key="1">
    <citation type="journal article" date="2019" name="Int. J. Syst. Evol. Microbiol.">
        <title>The Global Catalogue of Microorganisms (GCM) 10K type strain sequencing project: providing services to taxonomists for standard genome sequencing and annotation.</title>
        <authorList>
            <consortium name="The Broad Institute Genomics Platform"/>
            <consortium name="The Broad Institute Genome Sequencing Center for Infectious Disease"/>
            <person name="Wu L."/>
            <person name="Ma J."/>
        </authorList>
    </citation>
    <scope>NUCLEOTIDE SEQUENCE [LARGE SCALE GENOMIC DNA]</scope>
    <source>
        <strain evidence="5">CCM 7640</strain>
    </source>
</reference>
<keyword evidence="5" id="KW-1185">Reference proteome</keyword>
<feature type="domain" description="Fe/B12 periplasmic-binding" evidence="3">
    <location>
        <begin position="101"/>
        <end position="365"/>
    </location>
</feature>
<proteinExistence type="inferred from homology"/>
<feature type="chain" id="PRO_5045708473" evidence="2">
    <location>
        <begin position="28"/>
        <end position="377"/>
    </location>
</feature>
<dbReference type="PANTHER" id="PTHR30535:SF4">
    <property type="entry name" value="HEMIN-BINDING PERIPLASMIC PROTEIN HMUT"/>
    <property type="match status" value="1"/>
</dbReference>
<comment type="caution">
    <text evidence="4">The sequence shown here is derived from an EMBL/GenBank/DDBJ whole genome shotgun (WGS) entry which is preliminary data.</text>
</comment>
<evidence type="ECO:0000259" key="3">
    <source>
        <dbReference type="PROSITE" id="PS50983"/>
    </source>
</evidence>
<dbReference type="InterPro" id="IPR050902">
    <property type="entry name" value="ABC_Transporter_SBP"/>
</dbReference>
<gene>
    <name evidence="4" type="ORF">GCM10007269_36250</name>
</gene>
<dbReference type="PROSITE" id="PS50983">
    <property type="entry name" value="FE_B12_PBP"/>
    <property type="match status" value="1"/>
</dbReference>
<sequence length="377" mass="38882">MRSRLSPLIAAVLLFGLAGCAAPVATAGSEDAASDACPAAEQQLSDLELVDDVRTATGGSTACLPGHAINPVSDTTAPDLPVTVTDAEGRDVEITDVSRILPIDISGTIAATVFALGMGDDVVGRDSSTTFDGTQDLPVVTKTGHSLNPEAILELAPTVILTDTTIGPKEVRQQLRDAGIPIVVISDELRLDNTDQLVDEVASALGIPSRGQELIAQVESDLDAARAEIAEVAPADESDRARMLFLYVRGSANVYYIFGKDSGADSLIEAVGGIDVASEIGWEGNKPMTAEALVAAQPDVLVMMTDGLESVDGIDGLIERVPAVAETPAGVNRRVIDMADGEILSFGPRSPEIIRAIARALYAPASGAASSAGGNAE</sequence>
<evidence type="ECO:0000313" key="4">
    <source>
        <dbReference type="EMBL" id="GGD90399.1"/>
    </source>
</evidence>
<organism evidence="4 5">
    <name type="scientific">Microbacterium murale</name>
    <dbReference type="NCBI Taxonomy" id="1081040"/>
    <lineage>
        <taxon>Bacteria</taxon>
        <taxon>Bacillati</taxon>
        <taxon>Actinomycetota</taxon>
        <taxon>Actinomycetes</taxon>
        <taxon>Micrococcales</taxon>
        <taxon>Microbacteriaceae</taxon>
        <taxon>Microbacterium</taxon>
    </lineage>
</organism>
<dbReference type="Gene3D" id="3.40.50.1980">
    <property type="entry name" value="Nitrogenase molybdenum iron protein domain"/>
    <property type="match status" value="2"/>
</dbReference>
<dbReference type="EMBL" id="BMCM01000008">
    <property type="protein sequence ID" value="GGD90399.1"/>
    <property type="molecule type" value="Genomic_DNA"/>
</dbReference>
<evidence type="ECO:0000256" key="1">
    <source>
        <dbReference type="ARBA" id="ARBA00008814"/>
    </source>
</evidence>
<dbReference type="Proteomes" id="UP000629365">
    <property type="component" value="Unassembled WGS sequence"/>
</dbReference>
<feature type="signal peptide" evidence="2">
    <location>
        <begin position="1"/>
        <end position="27"/>
    </location>
</feature>
<dbReference type="Pfam" id="PF01497">
    <property type="entry name" value="Peripla_BP_2"/>
    <property type="match status" value="1"/>
</dbReference>
<evidence type="ECO:0000256" key="2">
    <source>
        <dbReference type="SAM" id="SignalP"/>
    </source>
</evidence>
<evidence type="ECO:0000313" key="5">
    <source>
        <dbReference type="Proteomes" id="UP000629365"/>
    </source>
</evidence>
<keyword evidence="2" id="KW-0732">Signal</keyword>
<dbReference type="SUPFAM" id="SSF53807">
    <property type="entry name" value="Helical backbone' metal receptor"/>
    <property type="match status" value="1"/>
</dbReference>
<dbReference type="PROSITE" id="PS51257">
    <property type="entry name" value="PROKAR_LIPOPROTEIN"/>
    <property type="match status" value="1"/>
</dbReference>
<name>A0ABQ1S4Q9_9MICO</name>
<protein>
    <submittedName>
        <fullName evidence="4">ABC transporter substrate-binding protein</fullName>
    </submittedName>
</protein>